<dbReference type="RefSeq" id="WP_109687456.1">
    <property type="nucleotide sequence ID" value="NZ_QGGL01000004.1"/>
</dbReference>
<feature type="domain" description="Ketosynthase family 3 (KS3)" evidence="13">
    <location>
        <begin position="2110"/>
        <end position="2529"/>
    </location>
</feature>
<feature type="active site" description="Proton acceptor; for dehydratase activity" evidence="9">
    <location>
        <position position="19"/>
    </location>
</feature>
<dbReference type="InterPro" id="IPR049551">
    <property type="entry name" value="PKS_DH_C"/>
</dbReference>
<reference evidence="15 16" key="1">
    <citation type="submission" date="2018-05" db="EMBL/GenBank/DDBJ databases">
        <title>Genomic Encyclopedia of Type Strains, Phase IV (KMG-IV): sequencing the most valuable type-strain genomes for metagenomic binning, comparative biology and taxonomic classification.</title>
        <authorList>
            <person name="Goeker M."/>
        </authorList>
    </citation>
    <scope>NUCLEOTIDE SEQUENCE [LARGE SCALE GENOMIC DNA]</scope>
    <source>
        <strain evidence="15 16">DSM 18773</strain>
    </source>
</reference>
<evidence type="ECO:0000259" key="12">
    <source>
        <dbReference type="PROSITE" id="PS50075"/>
    </source>
</evidence>
<feature type="region of interest" description="Disordered" evidence="11">
    <location>
        <begin position="281"/>
        <end position="314"/>
    </location>
</feature>
<dbReference type="InterPro" id="IPR036736">
    <property type="entry name" value="ACP-like_sf"/>
</dbReference>
<keyword evidence="4" id="KW-0596">Phosphopantetheine</keyword>
<evidence type="ECO:0000256" key="8">
    <source>
        <dbReference type="ARBA" id="ARBA00022737"/>
    </source>
</evidence>
<keyword evidence="6" id="KW-0597">Phosphoprotein</keyword>
<dbReference type="InterPro" id="IPR057326">
    <property type="entry name" value="KR_dom"/>
</dbReference>
<dbReference type="Proteomes" id="UP000245634">
    <property type="component" value="Unassembled WGS sequence"/>
</dbReference>
<organism evidence="15 16">
    <name type="scientific">Tumebacillus permanentifrigoris</name>
    <dbReference type="NCBI Taxonomy" id="378543"/>
    <lineage>
        <taxon>Bacteria</taxon>
        <taxon>Bacillati</taxon>
        <taxon>Bacillota</taxon>
        <taxon>Bacilli</taxon>
        <taxon>Bacillales</taxon>
        <taxon>Alicyclobacillaceae</taxon>
        <taxon>Tumebacillus</taxon>
    </lineage>
</organism>
<dbReference type="InterPro" id="IPR016039">
    <property type="entry name" value="Thiolase-like"/>
</dbReference>
<dbReference type="InterPro" id="IPR013968">
    <property type="entry name" value="PKS_KR"/>
</dbReference>
<dbReference type="InterPro" id="IPR020806">
    <property type="entry name" value="PKS_PP-bd"/>
</dbReference>
<evidence type="ECO:0000256" key="1">
    <source>
        <dbReference type="ARBA" id="ARBA00003299"/>
    </source>
</evidence>
<dbReference type="Pfam" id="PF02801">
    <property type="entry name" value="Ketoacyl-synt_C"/>
    <property type="match status" value="2"/>
</dbReference>
<dbReference type="GO" id="GO:0004315">
    <property type="term" value="F:3-oxoacyl-[acyl-carrier-protein] synthase activity"/>
    <property type="evidence" value="ECO:0007669"/>
    <property type="project" value="InterPro"/>
</dbReference>
<evidence type="ECO:0000256" key="9">
    <source>
        <dbReference type="PROSITE-ProRule" id="PRU01363"/>
    </source>
</evidence>
<sequence length="2749" mass="301351">MKKSFNTQITAAHPIVNNHAVYGQRILPGLGYIDMVYQLGHAALGLDPVQHTLNRISIHNPLVVGEQGHVALRIGFEPMNRGWKITVEGTEVGSHGATPQDKLYMTAELLEEARELPLRVSVEEWKRSAGQRVDLEAIYSNARNRGLVHQGLMKASGAVYRSGQSYLIETQMDGAYRELSQSMLYHPTLIDSAAVAMGFQDESLEGADPQDLFIPLYFESFYAKAPMRSDGYAYVDQATFRRVNDILTVDIAYLDAQGNQVALLKGVTSKRVRFKEQINSAATAAAPRPAATPAPTPTPAPAHASVGAHAGSASPQELESNVRVVFGRYLQLEPSGIDVNTGFYELGLESSQLLSLVRDLEAVSGASLQPTLLFEYTTISELCTYMATVVPQGQAQPLYSAEQEVAAAAELPSLVSYEAPQAPEAVLRPEAEDIAVIGMAGRFPDADNLQEFWANLVAGKDCIQEIPASRWDWKQYENVTSPTGKKVSKWGGFINNPDYFDPQFFRISPREAEVMDPQERLFLETCWEAMEDAGYTPKTLVPPRGPNQRKPVGVFVGAMHKDYAMIGSEAFAQGQLFALSLQNAPIANRVSYFCNFHGPSMAIDTLCSSSLTALHLALESLHSGESEVAIAGGVNLCLHPHKYLSYGMLDFFSSDGYCHTFGKGGDGYVPGEGVGAVILKPLSKAQRDGDSIYAVIKGSTVNHGGTVSGITVPSPVAQADLIQACFEKTNIDPRTISYVEAHGTGTSLGDPIEIDGLVKSYRPYTQDVQYCAIGSVKSNIGHAESAAGISGLMKTILQLHHKTLVPSLHSEEINPLIDFARTPFYVQHQTEYWKQPEIVQQGAVVQVPRRAAISSFGATGSNANVILEEYIPEAKSNHRGVGADNQPTIVPLSAKSAEQLSESAQRLLQYLKQATGQASPVVQQVEDSAHRVELEGKLRALVSEVINVEEDDVEIHQEWSEFGIDLVQLTQIRDRLQEEYKGQIELDLHAGNSIASVVESILPAHRGEGQMLASSAVEWKQGEIHLQDLAYTLQVGREAMEERLVFIVKNIPDLVEKLEKYLQNPAEYKDCYRGHEKRNKDFVDVLSKDEDSMDLIRKWIHKGKLSSLADLWVKGYQMDWNLLYGQGKPRRMHLPTYPFMKERYWIEVEAKPAFAAGQQATALLHPLLHQNTSDLSEQRFSSVFTGKEFFLTDHVVNGQRILPGVAHLEMARAAAELAAGGLTGVAWKLDNVVWIRPLVVEGSATEVHIRLQPEAHGEISYEIYTGSDEQEVVYSQGRAIATAGGALPRLDLAQRQAECSQGSLTAEQCYQTFSKMGMEYGAGHRGIQVVYTGADQALAKLSLPYSIHSTKDAYTLNPGLLDSALQATIGVTLGADISALESLKPTLPFALQEIVTYAPVPAESWVALRFSPGVKRGDSVLKYDLDLCNEQGEICVSIKGFTMRVLDGGVKTASVPKTGTQSGNPLVGALTLYPIWNGVLEAKGPQLPSVQDQVVVIGGSEANISAIRQIYPQAHHLAFSASDEIHDMVSKFQTLPAIDHLIWIAPAHTSTAPSDDAMIEGQATGFYQLFRVIKAMLQLGYGKKKLGWSVWTASTQKVLATDVVNAEHAGIYGLTGSMAKEYTNWSIRVVDVAAGDELPLHELFTLPVDRQGRAWAYRNQQWFQQQLIPYQSPALKQSAYRHGGVYVVIGGAGSVGEMWSEYMIRTYNARIIWIGRRQKDATIQAQLDRLATFGTAPRYISADAGNFESLNKAYEEIKTVDPQIHGIVHSTMVLLDQGLEQMQEQEMRNVLVSKVDVSVRMAQVFGREALDFVLFFSSLMAFTKAAKQSSYAAGCTFEDVFAHQVAQVWPCKVRVINWGYWGKGDGGVTDSESHQALAETYSRLAAIGIGLIEPAEAWERVENLLAGPAEQLGFMKTTKQIPIEGVNPELQAVVDAHGQIIRLANAPTVASTPAPKLESAPKPARGNATGQLKEKTTTYLKKLVGDTLKMSVNKIDAAEPLEMYGIDSIIIVELTNSLRDDLGEIPSTLFFECQTIDELAEYFMKSQKDSLTAMFGTGDSSTAEVADAGSTPQAVLQTPAKRSSTSKKSRRFADVHERGGSGAAAKTSAIQDVAVIGLSGRYPQAKNLHEFWEKLASGTNCITEIPADRWDWKKYFHPERGREGSIYTKWGGFLENIDQFDPLFFNITPREARIMDPQERLFLEVAYSSIEDAGYTPATLNDRKKVGVFVGVMNSNYPSGTAYWSIANRLSYLLNFRGPSMAIDTACSSSLTALHLALESIYSGTSECAIVGGVNLVVDPFHYIRLTSQNMLSPGNRCNTFGDQADGFVDSEAVGAVLLKPLHKAVEDGDHIYGVIKGSMINSGGKVNGYTVPNPNAQFQLISEALQRAGVHARTVSYVEAHGTGTALGDPIEIEGLRQAYELDTTDKQYCSIGSVKSNIGHSESAAGIAGLTKVLLQLKHRQLVPSLHSETLNPRIQFANTPFTVQQELVPWERPVVEIDGQTKEYPRIAGLSSFGAGGSNAHVIIEEYIPDPAHAAVAAARPLQVPIVLSAKTEDSLKEQAQRLLDAVRSNAYTDGDLASIAYTLQVGREAMEDRLGLLVGSLAELEEKLQGYLNQQEDLEHVYQGQVKRNKEALLYFTTDEDLMEAVDKWIDARKYTKLIDLWVKGLPLDWSKFYGSETPRRISLPTYAFAKGKYWLSPAEVAAISPQTATHNVRPLLPVASSSNSWDKEGTTKNCWNYVLWSGRV</sequence>
<dbReference type="PANTHER" id="PTHR43775:SF37">
    <property type="entry name" value="SI:DKEY-61P9.11"/>
    <property type="match status" value="1"/>
</dbReference>
<evidence type="ECO:0000313" key="15">
    <source>
        <dbReference type="EMBL" id="PWK14992.1"/>
    </source>
</evidence>
<keyword evidence="10" id="KW-0175">Coiled coil</keyword>
<dbReference type="UniPathway" id="UPA01003"/>
<comment type="caution">
    <text evidence="15">The sequence shown here is derived from an EMBL/GenBank/DDBJ whole genome shotgun (WGS) entry which is preliminary data.</text>
</comment>
<dbReference type="InterPro" id="IPR020807">
    <property type="entry name" value="PKS_DH"/>
</dbReference>
<feature type="compositionally biased region" description="Pro residues" evidence="11">
    <location>
        <begin position="290"/>
        <end position="300"/>
    </location>
</feature>
<dbReference type="GO" id="GO:0031177">
    <property type="term" value="F:phosphopantetheine binding"/>
    <property type="evidence" value="ECO:0007669"/>
    <property type="project" value="InterPro"/>
</dbReference>
<dbReference type="PROSITE" id="PS50075">
    <property type="entry name" value="CARRIER"/>
    <property type="match status" value="2"/>
</dbReference>
<feature type="active site" description="Proton acceptor; for dehydratase activity" evidence="9">
    <location>
        <position position="1194"/>
    </location>
</feature>
<feature type="region of interest" description="C-terminal hotdog fold" evidence="9">
    <location>
        <begin position="130"/>
        <end position="278"/>
    </location>
</feature>
<evidence type="ECO:0000256" key="10">
    <source>
        <dbReference type="SAM" id="Coils"/>
    </source>
</evidence>
<dbReference type="SMART" id="SM00825">
    <property type="entry name" value="PKS_KS"/>
    <property type="match status" value="2"/>
</dbReference>
<dbReference type="SMART" id="SM01294">
    <property type="entry name" value="PKS_PP_betabranch"/>
    <property type="match status" value="1"/>
</dbReference>
<dbReference type="InterPro" id="IPR009081">
    <property type="entry name" value="PP-bd_ACP"/>
</dbReference>
<evidence type="ECO:0000256" key="11">
    <source>
        <dbReference type="SAM" id="MobiDB-lite"/>
    </source>
</evidence>
<name>A0A316DB11_9BACL</name>
<dbReference type="InterPro" id="IPR018201">
    <property type="entry name" value="Ketoacyl_synth_AS"/>
</dbReference>
<dbReference type="Pfam" id="PF16197">
    <property type="entry name" value="KAsynt_C_assoc"/>
    <property type="match status" value="1"/>
</dbReference>
<dbReference type="InterPro" id="IPR006162">
    <property type="entry name" value="Ppantetheine_attach_site"/>
</dbReference>
<dbReference type="InterPro" id="IPR036291">
    <property type="entry name" value="NAD(P)-bd_dom_sf"/>
</dbReference>
<dbReference type="EMBL" id="QGGL01000004">
    <property type="protein sequence ID" value="PWK14992.1"/>
    <property type="molecule type" value="Genomic_DNA"/>
</dbReference>
<protein>
    <submittedName>
        <fullName evidence="15">Phosphopantetheine binding protein</fullName>
    </submittedName>
</protein>
<dbReference type="Pfam" id="PF00109">
    <property type="entry name" value="ketoacyl-synt"/>
    <property type="match status" value="2"/>
</dbReference>
<comment type="subcellular location">
    <subcellularLocation>
        <location evidence="2">Cytoplasm</location>
    </subcellularLocation>
</comment>
<dbReference type="PROSITE" id="PS00012">
    <property type="entry name" value="PHOSPHOPANTETHEINE"/>
    <property type="match status" value="1"/>
</dbReference>
<accession>A0A316DB11</accession>
<evidence type="ECO:0000256" key="2">
    <source>
        <dbReference type="ARBA" id="ARBA00004496"/>
    </source>
</evidence>
<dbReference type="Gene3D" id="3.40.47.10">
    <property type="match status" value="2"/>
</dbReference>
<feature type="region of interest" description="C-terminal hotdog fold" evidence="9">
    <location>
        <begin position="1300"/>
        <end position="1452"/>
    </location>
</feature>
<dbReference type="InterPro" id="IPR032821">
    <property type="entry name" value="PKS_assoc"/>
</dbReference>
<feature type="region of interest" description="N-terminal hotdog fold" evidence="9">
    <location>
        <begin position="1"/>
        <end position="116"/>
    </location>
</feature>
<dbReference type="GO" id="GO:0005737">
    <property type="term" value="C:cytoplasm"/>
    <property type="evidence" value="ECO:0007669"/>
    <property type="project" value="UniProtKB-SubCell"/>
</dbReference>
<dbReference type="InterPro" id="IPR020841">
    <property type="entry name" value="PKS_Beta-ketoAc_synthase_dom"/>
</dbReference>
<dbReference type="InterPro" id="IPR054514">
    <property type="entry name" value="RhiE-like_linker"/>
</dbReference>
<dbReference type="Pfam" id="PF00550">
    <property type="entry name" value="PP-binding"/>
    <property type="match status" value="3"/>
</dbReference>
<dbReference type="Pfam" id="PF14765">
    <property type="entry name" value="PS-DH"/>
    <property type="match status" value="2"/>
</dbReference>
<dbReference type="Pfam" id="PF22336">
    <property type="entry name" value="RhiE-like_linker"/>
    <property type="match status" value="2"/>
</dbReference>
<feature type="region of interest" description="N-terminal hotdog fold" evidence="9">
    <location>
        <begin position="1165"/>
        <end position="1286"/>
    </location>
</feature>
<feature type="domain" description="PKS/mFAS DH" evidence="14">
    <location>
        <begin position="1165"/>
        <end position="1452"/>
    </location>
</feature>
<dbReference type="SMART" id="SM00826">
    <property type="entry name" value="PKS_DH"/>
    <property type="match status" value="2"/>
</dbReference>
<evidence type="ECO:0000259" key="14">
    <source>
        <dbReference type="PROSITE" id="PS52019"/>
    </source>
</evidence>
<comment type="pathway">
    <text evidence="3">Antibiotic biosynthesis; bacillaene biosynthesis.</text>
</comment>
<dbReference type="InterPro" id="IPR049552">
    <property type="entry name" value="PKS_DH_N"/>
</dbReference>
<dbReference type="Pfam" id="PF21089">
    <property type="entry name" value="PKS_DH_N"/>
    <property type="match status" value="2"/>
</dbReference>
<dbReference type="Gene3D" id="1.10.1200.10">
    <property type="entry name" value="ACP-like"/>
    <property type="match status" value="2"/>
</dbReference>
<feature type="region of interest" description="Disordered" evidence="11">
    <location>
        <begin position="1951"/>
        <end position="1971"/>
    </location>
</feature>
<dbReference type="SUPFAM" id="SSF51735">
    <property type="entry name" value="NAD(P)-binding Rossmann-fold domains"/>
    <property type="match status" value="2"/>
</dbReference>
<dbReference type="Gene3D" id="3.10.129.110">
    <property type="entry name" value="Polyketide synthase dehydratase"/>
    <property type="match status" value="2"/>
</dbReference>
<dbReference type="GO" id="GO:0004312">
    <property type="term" value="F:fatty acid synthase activity"/>
    <property type="evidence" value="ECO:0007669"/>
    <property type="project" value="TreeGrafter"/>
</dbReference>
<dbReference type="SUPFAM" id="SSF47336">
    <property type="entry name" value="ACP-like"/>
    <property type="match status" value="3"/>
</dbReference>
<dbReference type="Pfam" id="PF08659">
    <property type="entry name" value="KR"/>
    <property type="match status" value="1"/>
</dbReference>
<feature type="coiled-coil region" evidence="10">
    <location>
        <begin position="2591"/>
        <end position="2625"/>
    </location>
</feature>
<evidence type="ECO:0000313" key="16">
    <source>
        <dbReference type="Proteomes" id="UP000245634"/>
    </source>
</evidence>
<keyword evidence="8" id="KW-0677">Repeat</keyword>
<dbReference type="SMART" id="SM00823">
    <property type="entry name" value="PKS_PP"/>
    <property type="match status" value="2"/>
</dbReference>
<keyword evidence="16" id="KW-1185">Reference proteome</keyword>
<dbReference type="SMART" id="SM00822">
    <property type="entry name" value="PKS_KR"/>
    <property type="match status" value="1"/>
</dbReference>
<dbReference type="FunFam" id="3.40.47.10:FF:000019">
    <property type="entry name" value="Polyketide synthase type I"/>
    <property type="match status" value="2"/>
</dbReference>
<feature type="domain" description="PKS/mFAS DH" evidence="14">
    <location>
        <begin position="1"/>
        <end position="278"/>
    </location>
</feature>
<feature type="domain" description="Carrier" evidence="12">
    <location>
        <begin position="316"/>
        <end position="390"/>
    </location>
</feature>
<dbReference type="PROSITE" id="PS52004">
    <property type="entry name" value="KS3_2"/>
    <property type="match status" value="2"/>
</dbReference>
<keyword evidence="5" id="KW-0963">Cytoplasm</keyword>
<gene>
    <name evidence="15" type="ORF">C7459_104197</name>
</gene>
<dbReference type="GO" id="GO:0071770">
    <property type="term" value="P:DIM/DIP cell wall layer assembly"/>
    <property type="evidence" value="ECO:0007669"/>
    <property type="project" value="TreeGrafter"/>
</dbReference>
<evidence type="ECO:0000256" key="7">
    <source>
        <dbReference type="ARBA" id="ARBA00022679"/>
    </source>
</evidence>
<dbReference type="Gene3D" id="3.40.50.720">
    <property type="entry name" value="NAD(P)-binding Rossmann-like Domain"/>
    <property type="match status" value="1"/>
</dbReference>
<dbReference type="SUPFAM" id="SSF53901">
    <property type="entry name" value="Thiolase-like"/>
    <property type="match status" value="2"/>
</dbReference>
<dbReference type="PANTHER" id="PTHR43775">
    <property type="entry name" value="FATTY ACID SYNTHASE"/>
    <property type="match status" value="1"/>
</dbReference>
<feature type="domain" description="Ketosynthase family 3 (KS3)" evidence="13">
    <location>
        <begin position="431"/>
        <end position="869"/>
    </location>
</feature>
<dbReference type="Gene3D" id="1.10.1240.100">
    <property type="match status" value="1"/>
</dbReference>
<dbReference type="GO" id="GO:0006633">
    <property type="term" value="P:fatty acid biosynthetic process"/>
    <property type="evidence" value="ECO:0007669"/>
    <property type="project" value="InterPro"/>
</dbReference>
<dbReference type="InterPro" id="IPR049900">
    <property type="entry name" value="PKS_mFAS_DH"/>
</dbReference>
<dbReference type="OrthoDB" id="2897140at2"/>
<proteinExistence type="predicted"/>
<keyword evidence="7" id="KW-0808">Transferase</keyword>
<feature type="domain" description="Carrier" evidence="12">
    <location>
        <begin position="1974"/>
        <end position="2047"/>
    </location>
</feature>
<dbReference type="PROSITE" id="PS00606">
    <property type="entry name" value="KS3_1"/>
    <property type="match status" value="1"/>
</dbReference>
<dbReference type="InterPro" id="IPR014031">
    <property type="entry name" value="Ketoacyl_synth_C"/>
</dbReference>
<dbReference type="InterPro" id="IPR042104">
    <property type="entry name" value="PKS_dehydratase_sf"/>
</dbReference>
<evidence type="ECO:0000256" key="6">
    <source>
        <dbReference type="ARBA" id="ARBA00022553"/>
    </source>
</evidence>
<feature type="compositionally biased region" description="Low complexity" evidence="11">
    <location>
        <begin position="301"/>
        <end position="314"/>
    </location>
</feature>
<dbReference type="InterPro" id="IPR050091">
    <property type="entry name" value="PKS_NRPS_Biosynth_Enz"/>
</dbReference>
<dbReference type="InterPro" id="IPR014030">
    <property type="entry name" value="Ketoacyl_synth_N"/>
</dbReference>
<dbReference type="Gene3D" id="3.30.70.3290">
    <property type="match status" value="1"/>
</dbReference>
<dbReference type="PROSITE" id="PS52019">
    <property type="entry name" value="PKS_MFAS_DH"/>
    <property type="match status" value="2"/>
</dbReference>
<dbReference type="CDD" id="cd08953">
    <property type="entry name" value="KR_2_SDR_x"/>
    <property type="match status" value="1"/>
</dbReference>
<evidence type="ECO:0000256" key="3">
    <source>
        <dbReference type="ARBA" id="ARBA00004789"/>
    </source>
</evidence>
<evidence type="ECO:0000256" key="5">
    <source>
        <dbReference type="ARBA" id="ARBA00022490"/>
    </source>
</evidence>
<dbReference type="CDD" id="cd00833">
    <property type="entry name" value="PKS"/>
    <property type="match status" value="2"/>
</dbReference>
<feature type="active site" description="Proton donor; for dehydratase activity" evidence="9">
    <location>
        <position position="1362"/>
    </location>
</feature>
<evidence type="ECO:0000259" key="13">
    <source>
        <dbReference type="PROSITE" id="PS52004"/>
    </source>
</evidence>
<dbReference type="GO" id="GO:0005886">
    <property type="term" value="C:plasma membrane"/>
    <property type="evidence" value="ECO:0007669"/>
    <property type="project" value="TreeGrafter"/>
</dbReference>
<evidence type="ECO:0000256" key="4">
    <source>
        <dbReference type="ARBA" id="ARBA00022450"/>
    </source>
</evidence>
<feature type="active site" description="Proton donor; for dehydratase activity" evidence="9">
    <location>
        <position position="191"/>
    </location>
</feature>
<comment type="function">
    <text evidence="1">Involved in some intermediate steps for the synthesis of the antibiotic polyketide bacillaene which is involved in secondary metabolism.</text>
</comment>
<feature type="region of interest" description="Disordered" evidence="11">
    <location>
        <begin position="2061"/>
        <end position="2100"/>
    </location>
</feature>